<sequence>MKVYHRQKDWHGVQSIFSSSLGLTEQFIYRNAAKKSRTFVSRLSLSNTLNFHEGCVNAVNFSHSGDFIASGSDDLKICIWDWNNNHNNQPLLAFDSGHHGNVFQTKFMAHTNDTVVVSCARDGEIRVSYLSSAKDKNQITKKILQHKGSAHKLSVSKSSPHLLKSAGEDGVVYNIDLRDTTTPQKLLTVRNTKGGKIALYSIDTNPLNDHEFAVSGRDPFARIYDERMLSEENNGLLDSYCADHLKAPEEKNFNPPNITCLMYNYNGTELLCSYNDEEIYLFDIKDR</sequence>
<evidence type="ECO:0000256" key="3">
    <source>
        <dbReference type="PROSITE-ProRule" id="PRU00221"/>
    </source>
</evidence>
<dbReference type="InterPro" id="IPR036322">
    <property type="entry name" value="WD40_repeat_dom_sf"/>
</dbReference>
<dbReference type="Gene3D" id="2.130.10.10">
    <property type="entry name" value="YVTN repeat-like/Quinoprotein amine dehydrogenase"/>
    <property type="match status" value="1"/>
</dbReference>
<evidence type="ECO:0000313" key="5">
    <source>
        <dbReference type="Proteomes" id="UP000594262"/>
    </source>
</evidence>
<dbReference type="InterPro" id="IPR001680">
    <property type="entry name" value="WD40_rpt"/>
</dbReference>
<proteinExistence type="predicted"/>
<dbReference type="GO" id="GO:0080008">
    <property type="term" value="C:Cul4-RING E3 ubiquitin ligase complex"/>
    <property type="evidence" value="ECO:0007669"/>
    <property type="project" value="TreeGrafter"/>
</dbReference>
<feature type="repeat" description="WD" evidence="3">
    <location>
        <begin position="49"/>
        <end position="81"/>
    </location>
</feature>
<evidence type="ECO:0000256" key="1">
    <source>
        <dbReference type="ARBA" id="ARBA00022574"/>
    </source>
</evidence>
<dbReference type="PROSITE" id="PS50082">
    <property type="entry name" value="WD_REPEATS_2"/>
    <property type="match status" value="1"/>
</dbReference>
<dbReference type="Pfam" id="PF00400">
    <property type="entry name" value="WD40"/>
    <property type="match status" value="1"/>
</dbReference>
<dbReference type="PROSITE" id="PS50294">
    <property type="entry name" value="WD_REPEATS_REGION"/>
    <property type="match status" value="1"/>
</dbReference>
<evidence type="ECO:0000256" key="2">
    <source>
        <dbReference type="ARBA" id="ARBA00022737"/>
    </source>
</evidence>
<dbReference type="OrthoDB" id="1698572at2759"/>
<keyword evidence="2" id="KW-0677">Repeat</keyword>
<dbReference type="InterPro" id="IPR045151">
    <property type="entry name" value="DCAF8"/>
</dbReference>
<dbReference type="EnsemblMetazoa" id="CLYHEMT020129.4">
    <property type="protein sequence ID" value="CLYHEMP020129.4"/>
    <property type="gene ID" value="CLYHEMG020129"/>
</dbReference>
<accession>A0A7M5XAG2</accession>
<dbReference type="AlphaFoldDB" id="A0A7M5XAG2"/>
<dbReference type="SMART" id="SM00320">
    <property type="entry name" value="WD40"/>
    <property type="match status" value="5"/>
</dbReference>
<reference evidence="4" key="1">
    <citation type="submission" date="2021-01" db="UniProtKB">
        <authorList>
            <consortium name="EnsemblMetazoa"/>
        </authorList>
    </citation>
    <scope>IDENTIFICATION</scope>
</reference>
<dbReference type="EnsemblMetazoa" id="CLYHEMT020129.1">
    <property type="protein sequence ID" value="CLYHEMP020129.1"/>
    <property type="gene ID" value="CLYHEMG020129"/>
</dbReference>
<name>A0A7M5XAG2_9CNID</name>
<dbReference type="GO" id="GO:0005737">
    <property type="term" value="C:cytoplasm"/>
    <property type="evidence" value="ECO:0007669"/>
    <property type="project" value="TreeGrafter"/>
</dbReference>
<keyword evidence="1 3" id="KW-0853">WD repeat</keyword>
<protein>
    <submittedName>
        <fullName evidence="4">Uncharacterized protein</fullName>
    </submittedName>
</protein>
<dbReference type="PANTHER" id="PTHR15574">
    <property type="entry name" value="WD REPEAT DOMAIN-CONTAINING FAMILY"/>
    <property type="match status" value="1"/>
</dbReference>
<dbReference type="SUPFAM" id="SSF50978">
    <property type="entry name" value="WD40 repeat-like"/>
    <property type="match status" value="1"/>
</dbReference>
<dbReference type="Proteomes" id="UP000594262">
    <property type="component" value="Unplaced"/>
</dbReference>
<organism evidence="4 5">
    <name type="scientific">Clytia hemisphaerica</name>
    <dbReference type="NCBI Taxonomy" id="252671"/>
    <lineage>
        <taxon>Eukaryota</taxon>
        <taxon>Metazoa</taxon>
        <taxon>Cnidaria</taxon>
        <taxon>Hydrozoa</taxon>
        <taxon>Hydroidolina</taxon>
        <taxon>Leptothecata</taxon>
        <taxon>Obeliida</taxon>
        <taxon>Clytiidae</taxon>
        <taxon>Clytia</taxon>
    </lineage>
</organism>
<keyword evidence="5" id="KW-1185">Reference proteome</keyword>
<dbReference type="InterPro" id="IPR015943">
    <property type="entry name" value="WD40/YVTN_repeat-like_dom_sf"/>
</dbReference>
<evidence type="ECO:0000313" key="4">
    <source>
        <dbReference type="EnsemblMetazoa" id="CLYHEMP020129.1"/>
    </source>
</evidence>
<dbReference type="PANTHER" id="PTHR15574:SF21">
    <property type="entry name" value="DDB1- AND CUL4-ASSOCIATED FACTOR 8"/>
    <property type="match status" value="1"/>
</dbReference>